<dbReference type="EMBL" id="JADBDZ010000001">
    <property type="protein sequence ID" value="MBE1537612.1"/>
    <property type="molecule type" value="Genomic_DNA"/>
</dbReference>
<accession>A0ABR9K472</accession>
<evidence type="ECO:0000313" key="3">
    <source>
        <dbReference type="Proteomes" id="UP000627838"/>
    </source>
</evidence>
<name>A0ABR9K472_9ACTN</name>
<proteinExistence type="predicted"/>
<dbReference type="RefSeq" id="WP_192763459.1">
    <property type="nucleotide sequence ID" value="NZ_JADBDZ010000001.1"/>
</dbReference>
<protein>
    <submittedName>
        <fullName evidence="2">Uncharacterized protein</fullName>
    </submittedName>
</protein>
<evidence type="ECO:0000313" key="2">
    <source>
        <dbReference type="EMBL" id="MBE1537612.1"/>
    </source>
</evidence>
<evidence type="ECO:0000256" key="1">
    <source>
        <dbReference type="SAM" id="MobiDB-lite"/>
    </source>
</evidence>
<keyword evidence="3" id="KW-1185">Reference proteome</keyword>
<gene>
    <name evidence="2" type="ORF">H4W34_007445</name>
</gene>
<reference evidence="2 3" key="1">
    <citation type="submission" date="2020-10" db="EMBL/GenBank/DDBJ databases">
        <title>Sequencing the genomes of 1000 actinobacteria strains.</title>
        <authorList>
            <person name="Klenk H.-P."/>
        </authorList>
    </citation>
    <scope>NUCLEOTIDE SEQUENCE [LARGE SCALE GENOMIC DNA]</scope>
    <source>
        <strain evidence="2 3">DSM 46744</strain>
    </source>
</reference>
<dbReference type="Proteomes" id="UP000627838">
    <property type="component" value="Unassembled WGS sequence"/>
</dbReference>
<organism evidence="2 3">
    <name type="scientific">Actinomadura algeriensis</name>
    <dbReference type="NCBI Taxonomy" id="1679523"/>
    <lineage>
        <taxon>Bacteria</taxon>
        <taxon>Bacillati</taxon>
        <taxon>Actinomycetota</taxon>
        <taxon>Actinomycetes</taxon>
        <taxon>Streptosporangiales</taxon>
        <taxon>Thermomonosporaceae</taxon>
        <taxon>Actinomadura</taxon>
    </lineage>
</organism>
<sequence length="76" mass="7377">MFEQPPCPDGHGPDCPERVCVECGAAVLLGSLVGPAPVADPAPDPARGPACAASPSRPSARRTAGAAGGASTRTVA</sequence>
<feature type="region of interest" description="Disordered" evidence="1">
    <location>
        <begin position="34"/>
        <end position="76"/>
    </location>
</feature>
<comment type="caution">
    <text evidence="2">The sequence shown here is derived from an EMBL/GenBank/DDBJ whole genome shotgun (WGS) entry which is preliminary data.</text>
</comment>
<feature type="compositionally biased region" description="Low complexity" evidence="1">
    <location>
        <begin position="47"/>
        <end position="76"/>
    </location>
</feature>